<dbReference type="AlphaFoldDB" id="A0A5S6QLJ4"/>
<accession>A0A5S6QLJ4</accession>
<evidence type="ECO:0000313" key="2">
    <source>
        <dbReference type="WBParaSite" id="TMUE_2000008073.1"/>
    </source>
</evidence>
<evidence type="ECO:0000313" key="1">
    <source>
        <dbReference type="Proteomes" id="UP000046395"/>
    </source>
</evidence>
<sequence>MWFNERSFLHNVTVHGEGAADAAEAAMDYLKELAKMVNERRMPVVTPCVVLEAVALPKHNTLSQLQVSNSRMQMYSRLMNGEVEQRLYGVQRDRQPTSCSSNSCP</sequence>
<reference evidence="2" key="1">
    <citation type="submission" date="2019-12" db="UniProtKB">
        <authorList>
            <consortium name="WormBaseParasite"/>
        </authorList>
    </citation>
    <scope>IDENTIFICATION</scope>
</reference>
<proteinExistence type="predicted"/>
<dbReference type="WBParaSite" id="TMUE_2000008073.1">
    <property type="protein sequence ID" value="TMUE_2000008073.1"/>
    <property type="gene ID" value="WBGene00290735"/>
</dbReference>
<name>A0A5S6QLJ4_TRIMR</name>
<organism evidence="1 2">
    <name type="scientific">Trichuris muris</name>
    <name type="common">Mouse whipworm</name>
    <dbReference type="NCBI Taxonomy" id="70415"/>
    <lineage>
        <taxon>Eukaryota</taxon>
        <taxon>Metazoa</taxon>
        <taxon>Ecdysozoa</taxon>
        <taxon>Nematoda</taxon>
        <taxon>Enoplea</taxon>
        <taxon>Dorylaimia</taxon>
        <taxon>Trichinellida</taxon>
        <taxon>Trichuridae</taxon>
        <taxon>Trichuris</taxon>
    </lineage>
</organism>
<keyword evidence="1" id="KW-1185">Reference proteome</keyword>
<protein>
    <submittedName>
        <fullName evidence="2">Uncharacterized protein</fullName>
    </submittedName>
</protein>
<dbReference type="Proteomes" id="UP000046395">
    <property type="component" value="Unassembled WGS sequence"/>
</dbReference>